<protein>
    <submittedName>
        <fullName evidence="4">Multidrug efflux system outer membrane protein</fullName>
    </submittedName>
</protein>
<name>A0A2M8W492_9RHOB</name>
<dbReference type="AlphaFoldDB" id="A0A2M8W492"/>
<dbReference type="SUPFAM" id="SSF56954">
    <property type="entry name" value="Outer membrane efflux proteins (OEP)"/>
    <property type="match status" value="1"/>
</dbReference>
<feature type="compositionally biased region" description="Low complexity" evidence="3">
    <location>
        <begin position="100"/>
        <end position="112"/>
    </location>
</feature>
<dbReference type="PANTHER" id="PTHR30203:SF25">
    <property type="entry name" value="OUTER MEMBRANE PROTEIN-RELATED"/>
    <property type="match status" value="1"/>
</dbReference>
<sequence>MQHTTLSAVILTLGVTACTPVGPDYQTPSIDLPSRFVDGDATTSGQSSAQQWWLRLDDATLNSLVARGMAQNLDVRTATERINEANAALRATGQAAQITGSGSVSSTVSDTSETNRTTSDSGTLAASYVFDIFGGARRGQEQAAAALEGAVYDVGTARLALLASLVGNYVDARYYQEAIALTRESIATRRQTVALTGEQQQLGVVSELDYVNAEALLNEALANLPALEAGFYTSVYGIATLLGEPAGPITAALEQGAPQPRVAGDAGVGVPADLLRNRPDVISAERDIAAATAAIGVATADIYPSLDLDGTVTASDPSSWTFGPTLSLPLLNQTALRAARDQEISQARQAELTWRNTVLTAVEDVQTAQVNYQRLQREVVARQAAAESYERALELSTQTYQAGTISLLDLLDAERSRATAQLSLASSLQDLTNAWISLQIAAGRGWQIGASG</sequence>
<dbReference type="RefSeq" id="WP_100368103.1">
    <property type="nucleotide sequence ID" value="NZ_PGTY01000002.1"/>
</dbReference>
<keyword evidence="2" id="KW-1134">Transmembrane beta strand</keyword>
<comment type="subcellular location">
    <subcellularLocation>
        <location evidence="2">Cell membrane</location>
        <topology evidence="2">Lipid-anchor</topology>
    </subcellularLocation>
</comment>
<comment type="caution">
    <text evidence="4">The sequence shown here is derived from an EMBL/GenBank/DDBJ whole genome shotgun (WGS) entry which is preliminary data.</text>
</comment>
<keyword evidence="5" id="KW-1185">Reference proteome</keyword>
<dbReference type="NCBIfam" id="TIGR01845">
    <property type="entry name" value="outer_NodT"/>
    <property type="match status" value="1"/>
</dbReference>
<evidence type="ECO:0000313" key="5">
    <source>
        <dbReference type="Proteomes" id="UP000228531"/>
    </source>
</evidence>
<dbReference type="Gene3D" id="1.20.1600.10">
    <property type="entry name" value="Outer membrane efflux proteins (OEP)"/>
    <property type="match status" value="1"/>
</dbReference>
<dbReference type="Gene3D" id="2.20.200.10">
    <property type="entry name" value="Outer membrane efflux proteins (OEP)"/>
    <property type="match status" value="1"/>
</dbReference>
<reference evidence="4 5" key="1">
    <citation type="submission" date="2017-11" db="EMBL/GenBank/DDBJ databases">
        <title>Genomic Encyclopedia of Archaeal and Bacterial Type Strains, Phase II (KMG-II): From Individual Species to Whole Genera.</title>
        <authorList>
            <person name="Goeker M."/>
        </authorList>
    </citation>
    <scope>NUCLEOTIDE SEQUENCE [LARGE SCALE GENOMIC DNA]</scope>
    <source>
        <strain evidence="4 5">DSM 29128</strain>
    </source>
</reference>
<keyword evidence="2" id="KW-0812">Transmembrane</keyword>
<evidence type="ECO:0000256" key="2">
    <source>
        <dbReference type="RuleBase" id="RU362097"/>
    </source>
</evidence>
<dbReference type="InterPro" id="IPR010131">
    <property type="entry name" value="MdtP/NodT-like"/>
</dbReference>
<dbReference type="PANTHER" id="PTHR30203">
    <property type="entry name" value="OUTER MEMBRANE CATION EFFLUX PROTEIN"/>
    <property type="match status" value="1"/>
</dbReference>
<evidence type="ECO:0000313" key="4">
    <source>
        <dbReference type="EMBL" id="PJI85740.1"/>
    </source>
</evidence>
<evidence type="ECO:0000256" key="3">
    <source>
        <dbReference type="SAM" id="MobiDB-lite"/>
    </source>
</evidence>
<dbReference type="OrthoDB" id="7181739at2"/>
<accession>A0A2M8W492</accession>
<proteinExistence type="inferred from homology"/>
<dbReference type="EMBL" id="PGTY01000002">
    <property type="protein sequence ID" value="PJI85740.1"/>
    <property type="molecule type" value="Genomic_DNA"/>
</dbReference>
<dbReference type="GO" id="GO:0005886">
    <property type="term" value="C:plasma membrane"/>
    <property type="evidence" value="ECO:0007669"/>
    <property type="project" value="UniProtKB-SubCell"/>
</dbReference>
<dbReference type="Pfam" id="PF02321">
    <property type="entry name" value="OEP"/>
    <property type="match status" value="2"/>
</dbReference>
<gene>
    <name evidence="4" type="ORF">BC777_2086</name>
</gene>
<dbReference type="Proteomes" id="UP000228531">
    <property type="component" value="Unassembled WGS sequence"/>
</dbReference>
<organism evidence="4 5">
    <name type="scientific">Yoonia maricola</name>
    <dbReference type="NCBI Taxonomy" id="420999"/>
    <lineage>
        <taxon>Bacteria</taxon>
        <taxon>Pseudomonadati</taxon>
        <taxon>Pseudomonadota</taxon>
        <taxon>Alphaproteobacteria</taxon>
        <taxon>Rhodobacterales</taxon>
        <taxon>Paracoccaceae</taxon>
        <taxon>Yoonia</taxon>
    </lineage>
</organism>
<dbReference type="GO" id="GO:0015562">
    <property type="term" value="F:efflux transmembrane transporter activity"/>
    <property type="evidence" value="ECO:0007669"/>
    <property type="project" value="InterPro"/>
</dbReference>
<dbReference type="InterPro" id="IPR003423">
    <property type="entry name" value="OMP_efflux"/>
</dbReference>
<keyword evidence="2" id="KW-0472">Membrane</keyword>
<evidence type="ECO:0000256" key="1">
    <source>
        <dbReference type="ARBA" id="ARBA00007613"/>
    </source>
</evidence>
<feature type="region of interest" description="Disordered" evidence="3">
    <location>
        <begin position="100"/>
        <end position="120"/>
    </location>
</feature>
<keyword evidence="2" id="KW-0449">Lipoprotein</keyword>
<comment type="similarity">
    <text evidence="1 2">Belongs to the outer membrane factor (OMF) (TC 1.B.17) family.</text>
</comment>
<keyword evidence="2" id="KW-0564">Palmitate</keyword>